<keyword evidence="1" id="KW-0472">Membrane</keyword>
<protein>
    <submittedName>
        <fullName evidence="2">Uncharacterized protein</fullName>
    </submittedName>
</protein>
<keyword evidence="1" id="KW-0812">Transmembrane</keyword>
<keyword evidence="1" id="KW-1133">Transmembrane helix</keyword>
<sequence length="102" mass="10818">MEQETNTILPGTQEEKTPFGVIISIIIIVGLLGVGAFYSLKKVPSVAEEMNQAFTPETGAENDAVVSKLSAQGTSTSITDIKKDLNTTDLSNITAGLKDITF</sequence>
<evidence type="ECO:0000313" key="2">
    <source>
        <dbReference type="EMBL" id="OIO30938.1"/>
    </source>
</evidence>
<dbReference type="EMBL" id="MNVN01000010">
    <property type="protein sequence ID" value="OIO30938.1"/>
    <property type="molecule type" value="Genomic_DNA"/>
</dbReference>
<evidence type="ECO:0000256" key="1">
    <source>
        <dbReference type="SAM" id="Phobius"/>
    </source>
</evidence>
<feature type="transmembrane region" description="Helical" evidence="1">
    <location>
        <begin position="19"/>
        <end position="40"/>
    </location>
</feature>
<accession>A0A1J4V185</accession>
<dbReference type="AlphaFoldDB" id="A0A1J4V185"/>
<name>A0A1J4V185_9BACT</name>
<gene>
    <name evidence="2" type="ORF">AUJ77_01195</name>
</gene>
<proteinExistence type="predicted"/>
<dbReference type="Proteomes" id="UP000181992">
    <property type="component" value="Unassembled WGS sequence"/>
</dbReference>
<organism evidence="2 3">
    <name type="scientific">Candidatus Nomurabacteria bacterium CG1_02_43_90</name>
    <dbReference type="NCBI Taxonomy" id="1805281"/>
    <lineage>
        <taxon>Bacteria</taxon>
        <taxon>Candidatus Nomuraibacteriota</taxon>
    </lineage>
</organism>
<comment type="caution">
    <text evidence="2">The sequence shown here is derived from an EMBL/GenBank/DDBJ whole genome shotgun (WGS) entry which is preliminary data.</text>
</comment>
<dbReference type="STRING" id="1805281.AUJ77_01195"/>
<reference evidence="2 3" key="1">
    <citation type="journal article" date="2016" name="Environ. Microbiol.">
        <title>Genomic resolution of a cold subsurface aquifer community provides metabolic insights for novel microbes adapted to high CO concentrations.</title>
        <authorList>
            <person name="Probst A.J."/>
            <person name="Castelle C.J."/>
            <person name="Singh A."/>
            <person name="Brown C.T."/>
            <person name="Anantharaman K."/>
            <person name="Sharon I."/>
            <person name="Hug L.A."/>
            <person name="Burstein D."/>
            <person name="Emerson J.B."/>
            <person name="Thomas B.C."/>
            <person name="Banfield J.F."/>
        </authorList>
    </citation>
    <scope>NUCLEOTIDE SEQUENCE [LARGE SCALE GENOMIC DNA]</scope>
    <source>
        <strain evidence="2">CG1_02_43_90</strain>
    </source>
</reference>
<evidence type="ECO:0000313" key="3">
    <source>
        <dbReference type="Proteomes" id="UP000181992"/>
    </source>
</evidence>